<sequence>MSQQLVLVTGGTGHAGNFIIDLLLKEGYKVRTSIRSLAKEQQLRGLYEDVFGKELVDKNLEIFAADLGNDANWEENLQGVDYVLHVASPFPLQQPENPDDLIIPAREGSLRILRLAANVSSIKQVILTSSFASVGYGHDPNRTEPFTEKDWTNVEKDQPPYLLSKVLAEKAAWDFVEENKPHYHFTVICPCGIFGPAYGKTKQLSTSLELIRLTLNGSFKEVGVPIYRFGVIDVRDLAKIQVQCINNPKVYNERFLLATGKTFNFLEVAQIIAKAVPKELAENIPTKEMDGPQEPYKSISVQKVKTTFNWEPISSPEESVITSAKSVIALGL</sequence>
<evidence type="ECO:0000256" key="1">
    <source>
        <dbReference type="ARBA" id="ARBA00023002"/>
    </source>
</evidence>
<proteinExistence type="inferred from homology"/>
<dbReference type="Gene3D" id="3.40.50.720">
    <property type="entry name" value="NAD(P)-binding Rossmann-like Domain"/>
    <property type="match status" value="1"/>
</dbReference>
<dbReference type="InParanoid" id="A3LS63"/>
<protein>
    <submittedName>
        <fullName evidence="4">Cinnamyl-alcohol dehydrogenase</fullName>
    </submittedName>
</protein>
<dbReference type="CDD" id="cd05227">
    <property type="entry name" value="AR_SDR_e"/>
    <property type="match status" value="1"/>
</dbReference>
<dbReference type="AlphaFoldDB" id="A3LS63"/>
<dbReference type="HOGENOM" id="CLU_007383_9_2_1"/>
<dbReference type="Pfam" id="PF01370">
    <property type="entry name" value="Epimerase"/>
    <property type="match status" value="1"/>
</dbReference>
<dbReference type="KEGG" id="pic:PICST_56924"/>
<name>A3LS63_PICST</name>
<gene>
    <name evidence="4" type="primary">CAD4</name>
    <name evidence="4" type="ORF">PICST_56924</name>
</gene>
<evidence type="ECO:0000313" key="4">
    <source>
        <dbReference type="EMBL" id="ABN65511.1"/>
    </source>
</evidence>
<dbReference type="InterPro" id="IPR001509">
    <property type="entry name" value="Epimerase_deHydtase"/>
</dbReference>
<evidence type="ECO:0000259" key="3">
    <source>
        <dbReference type="Pfam" id="PF01370"/>
    </source>
</evidence>
<dbReference type="eggNOG" id="KOG1502">
    <property type="taxonomic scope" value="Eukaryota"/>
</dbReference>
<dbReference type="Proteomes" id="UP000002258">
    <property type="component" value="Chromosome 3"/>
</dbReference>
<keyword evidence="1" id="KW-0560">Oxidoreductase</keyword>
<dbReference type="OrthoDB" id="2735536at2759"/>
<dbReference type="GeneID" id="4837882"/>
<evidence type="ECO:0000313" key="5">
    <source>
        <dbReference type="Proteomes" id="UP000002258"/>
    </source>
</evidence>
<dbReference type="PANTHER" id="PTHR10366:SF564">
    <property type="entry name" value="STEROL-4-ALPHA-CARBOXYLATE 3-DEHYDROGENASE, DECARBOXYLATING"/>
    <property type="match status" value="1"/>
</dbReference>
<dbReference type="EMBL" id="CP000497">
    <property type="protein sequence ID" value="ABN65511.1"/>
    <property type="molecule type" value="Genomic_DNA"/>
</dbReference>
<dbReference type="PANTHER" id="PTHR10366">
    <property type="entry name" value="NAD DEPENDENT EPIMERASE/DEHYDRATASE"/>
    <property type="match status" value="1"/>
</dbReference>
<dbReference type="InterPro" id="IPR050425">
    <property type="entry name" value="NAD(P)_dehydrat-like"/>
</dbReference>
<feature type="domain" description="NAD-dependent epimerase/dehydratase" evidence="3">
    <location>
        <begin position="6"/>
        <end position="249"/>
    </location>
</feature>
<organism evidence="4 5">
    <name type="scientific">Scheffersomyces stipitis (strain ATCC 58785 / CBS 6054 / NBRC 10063 / NRRL Y-11545)</name>
    <name type="common">Yeast</name>
    <name type="synonym">Pichia stipitis</name>
    <dbReference type="NCBI Taxonomy" id="322104"/>
    <lineage>
        <taxon>Eukaryota</taxon>
        <taxon>Fungi</taxon>
        <taxon>Dikarya</taxon>
        <taxon>Ascomycota</taxon>
        <taxon>Saccharomycotina</taxon>
        <taxon>Pichiomycetes</taxon>
        <taxon>Debaryomycetaceae</taxon>
        <taxon>Scheffersomyces</taxon>
    </lineage>
</organism>
<comment type="similarity">
    <text evidence="2">Belongs to the NAD(P)-dependent epimerase/dehydratase family. Dihydroflavonol-4-reductase subfamily.</text>
</comment>
<dbReference type="OMA" id="GEDDRMM"/>
<accession>A3LS63</accession>
<dbReference type="SUPFAM" id="SSF51735">
    <property type="entry name" value="NAD(P)-binding Rossmann-fold domains"/>
    <property type="match status" value="1"/>
</dbReference>
<keyword evidence="5" id="KW-1185">Reference proteome</keyword>
<evidence type="ECO:0000256" key="2">
    <source>
        <dbReference type="ARBA" id="ARBA00023445"/>
    </source>
</evidence>
<dbReference type="RefSeq" id="XP_001383540.1">
    <property type="nucleotide sequence ID" value="XM_001383503.1"/>
</dbReference>
<dbReference type="GO" id="GO:0016616">
    <property type="term" value="F:oxidoreductase activity, acting on the CH-OH group of donors, NAD or NADP as acceptor"/>
    <property type="evidence" value="ECO:0007669"/>
    <property type="project" value="TreeGrafter"/>
</dbReference>
<dbReference type="InterPro" id="IPR036291">
    <property type="entry name" value="NAD(P)-bd_dom_sf"/>
</dbReference>
<reference evidence="4 5" key="1">
    <citation type="journal article" date="2007" name="Nat. Biotechnol.">
        <title>Genome sequence of the lignocellulose-bioconverting and xylose-fermenting yeast Pichia stipitis.</title>
        <authorList>
            <person name="Jeffries T.W."/>
            <person name="Grigoriev I.V."/>
            <person name="Grimwood J."/>
            <person name="Laplaza J.M."/>
            <person name="Aerts A."/>
            <person name="Salamov A."/>
            <person name="Schmutz J."/>
            <person name="Lindquist E."/>
            <person name="Dehal P."/>
            <person name="Shapiro H."/>
            <person name="Jin Y.S."/>
            <person name="Passoth V."/>
            <person name="Richardson P.M."/>
        </authorList>
    </citation>
    <scope>NUCLEOTIDE SEQUENCE [LARGE SCALE GENOMIC DNA]</scope>
    <source>
        <strain evidence="5">ATCC 58785 / CBS 6054 / NBRC 10063 / NRRL Y-11545</strain>
    </source>
</reference>
<dbReference type="STRING" id="322104.A3LS63"/>